<feature type="transmembrane region" description="Helical" evidence="8">
    <location>
        <begin position="1079"/>
        <end position="1106"/>
    </location>
</feature>
<evidence type="ECO:0000256" key="8">
    <source>
        <dbReference type="SAM" id="Phobius"/>
    </source>
</evidence>
<evidence type="ECO:0000256" key="6">
    <source>
        <dbReference type="ARBA" id="ARBA00044504"/>
    </source>
</evidence>
<protein>
    <submittedName>
        <fullName evidence="9">NRT1 PTR FAMILY -like</fullName>
    </submittedName>
</protein>
<feature type="transmembrane region" description="Helical" evidence="8">
    <location>
        <begin position="957"/>
        <end position="977"/>
    </location>
</feature>
<feature type="transmembrane region" description="Helical" evidence="8">
    <location>
        <begin position="98"/>
        <end position="118"/>
    </location>
</feature>
<feature type="transmembrane region" description="Helical" evidence="8">
    <location>
        <begin position="412"/>
        <end position="433"/>
    </location>
</feature>
<feature type="transmembrane region" description="Helical" evidence="8">
    <location>
        <begin position="724"/>
        <end position="744"/>
    </location>
</feature>
<dbReference type="OrthoDB" id="8904098at2759"/>
<dbReference type="CDD" id="cd17416">
    <property type="entry name" value="MFS_NPF1_2"/>
    <property type="match status" value="2"/>
</dbReference>
<organism evidence="9 10">
    <name type="scientific">Olea europaea subsp. europaea</name>
    <dbReference type="NCBI Taxonomy" id="158383"/>
    <lineage>
        <taxon>Eukaryota</taxon>
        <taxon>Viridiplantae</taxon>
        <taxon>Streptophyta</taxon>
        <taxon>Embryophyta</taxon>
        <taxon>Tracheophyta</taxon>
        <taxon>Spermatophyta</taxon>
        <taxon>Magnoliopsida</taxon>
        <taxon>eudicotyledons</taxon>
        <taxon>Gunneridae</taxon>
        <taxon>Pentapetalae</taxon>
        <taxon>asterids</taxon>
        <taxon>lamiids</taxon>
        <taxon>Lamiales</taxon>
        <taxon>Oleaceae</taxon>
        <taxon>Oleeae</taxon>
        <taxon>Olea</taxon>
    </lineage>
</organism>
<reference evidence="9 10" key="1">
    <citation type="submission" date="2019-12" db="EMBL/GenBank/DDBJ databases">
        <authorList>
            <person name="Alioto T."/>
            <person name="Alioto T."/>
            <person name="Gomez Garrido J."/>
        </authorList>
    </citation>
    <scope>NUCLEOTIDE SEQUENCE [LARGE SCALE GENOMIC DNA]</scope>
</reference>
<comment type="similarity">
    <text evidence="6">Belongs to the major facilitator superfamily. Phosphate:H(+) symporter (TC 2.A.1.9) family.</text>
</comment>
<evidence type="ECO:0000256" key="7">
    <source>
        <dbReference type="SAM" id="MobiDB-lite"/>
    </source>
</evidence>
<dbReference type="InterPro" id="IPR000109">
    <property type="entry name" value="POT_fam"/>
</dbReference>
<feature type="transmembrane region" description="Helical" evidence="8">
    <location>
        <begin position="997"/>
        <end position="1018"/>
    </location>
</feature>
<evidence type="ECO:0000256" key="5">
    <source>
        <dbReference type="ARBA" id="ARBA00023136"/>
    </source>
</evidence>
<keyword evidence="4 8" id="KW-1133">Transmembrane helix</keyword>
<sequence>MEKETMEIKEKTSSSNEEETEINYRGIKAMPFIIGNETFEKLGAIGTLHNLQVYLTTVFNMKRITATTLINVFNGTTNFATLLGAYFCDTYFGRYNTLGFGSIASFLGLLLITFTAVFKKLHPPHCGEDDSRCIGPTPGQMAFLLTGFVFMIIGAGSIRPCNLAFGADQFNPNTESGKRGIDSFFNWYFFTLTFAQMVSVTLVVYVQSDVSWPIGLAIPTIFMLVSCFLFFIGTKIYVRVKPEGSPLTSIARVLVVACRKRRLKLAEQQPWRHLFNYTPLKSINSKLPYTQQFRFLDRAAIITPEDQIKPDGSVANPWRLCSMQQVEEVKCVLRVIPIWAAAILYHVGEKQQYLVFQAMQSNRHLGSTSFQIPPATYGIFSMLSLSIWVPIYDRLVVPFLRRVTKKEGGITVLQRMGIGIFLTILESIVAGLVEQHRRNLAITRPTPGIHSKRGDVSPMSALWLVPQLSLAGLAEAFAAIGQVEFFYKQFPENMRSIAGSFFFCGMAAASYLNGFLIALVHRTTEGSSTGNWLPEDLNKGRLDYFYYLIAVLCGLNLCYFLVCAKWYRYKGTGSSIAAVEMEREKMENNERKIMEINEKTSDDQPEFNYKGIKAMPLIIGVPQTFEKLGAIGTLSNLQVYLTSVFNMSRINATTLLSIFNGTTNFATLLGAFLSDTYLGRYKTLGYASVSSFLGLLVITLTAVFKKLHPPNCGAHDSKCIGPDAGQMAFLWLGFGLMIIGAGGIRPCNLAFGADQFNPNTESGKRGINSFFNWYFFTITFAQMISVTLVVYVQSDVSWSIGLAIPCIFMLVSCVLFFMGTKIYVKVKPEGSPFTSVVQVLAVAIKKRRLKLPRQPWINLFNHTPSKSINSKLPHTEQFRFLDKAAILTEEDEINPDGSAANPWRLCSMQQVEETKCVLRVIPVSLTAILYHIGAQQQYVVFQALQSNRHLGKTSFQIPAATYTIFSMLSLTIFIPIYDRILVPFMRRITGKEGGITVLQRMGIGIFFTIVESLVGAFIEVRRRDLALKHPIPGVRGAISPMSALWLVPQLALGGLAEALNSVGQVEFYYKQFPENMRSVAGAFFFCGSAVSNYLYGFIISIVHHSTEGTSGGNWLPEDLNKGRLDYFYYLTGALCVFNFCYFLACANWFRYKGSEDSSIVVEMQEKKPDQHSA</sequence>
<dbReference type="Pfam" id="PF00854">
    <property type="entry name" value="PTR2"/>
    <property type="match status" value="2"/>
</dbReference>
<comment type="subcellular location">
    <subcellularLocation>
        <location evidence="1">Membrane</location>
        <topology evidence="1">Multi-pass membrane protein</topology>
    </subcellularLocation>
</comment>
<comment type="similarity">
    <text evidence="2">Belongs to the major facilitator superfamily. Proton-dependent oligopeptide transporter (POT/PTR) (TC 2.A.17) family.</text>
</comment>
<feature type="transmembrane region" description="Helical" evidence="8">
    <location>
        <begin position="684"/>
        <end position="704"/>
    </location>
</feature>
<feature type="region of interest" description="Disordered" evidence="7">
    <location>
        <begin position="1"/>
        <end position="20"/>
    </location>
</feature>
<feature type="compositionally biased region" description="Basic and acidic residues" evidence="7">
    <location>
        <begin position="1"/>
        <end position="12"/>
    </location>
</feature>
<feature type="transmembrane region" description="Helical" evidence="8">
    <location>
        <begin position="212"/>
        <end position="232"/>
    </location>
</feature>
<dbReference type="AlphaFoldDB" id="A0A8S0RMJ5"/>
<dbReference type="SUPFAM" id="SSF103473">
    <property type="entry name" value="MFS general substrate transporter"/>
    <property type="match status" value="2"/>
</dbReference>
<evidence type="ECO:0000256" key="4">
    <source>
        <dbReference type="ARBA" id="ARBA00022989"/>
    </source>
</evidence>
<keyword evidence="3 8" id="KW-0812">Transmembrane</keyword>
<feature type="transmembrane region" description="Helical" evidence="8">
    <location>
        <begin position="1126"/>
        <end position="1149"/>
    </location>
</feature>
<gene>
    <name evidence="9" type="ORF">OLEA9_A083109</name>
</gene>
<dbReference type="GO" id="GO:0016020">
    <property type="term" value="C:membrane"/>
    <property type="evidence" value="ECO:0007669"/>
    <property type="project" value="UniProtKB-SubCell"/>
</dbReference>
<feature type="transmembrane region" description="Helical" evidence="8">
    <location>
        <begin position="544"/>
        <end position="562"/>
    </location>
</feature>
<evidence type="ECO:0000256" key="3">
    <source>
        <dbReference type="ARBA" id="ARBA00022692"/>
    </source>
</evidence>
<dbReference type="PANTHER" id="PTHR11654">
    <property type="entry name" value="OLIGOPEPTIDE TRANSPORTER-RELATED"/>
    <property type="match status" value="1"/>
</dbReference>
<dbReference type="Gramene" id="OE9A083109T1">
    <property type="protein sequence ID" value="OE9A083109C1"/>
    <property type="gene ID" value="OE9A083109"/>
</dbReference>
<feature type="transmembrane region" description="Helical" evidence="8">
    <location>
        <begin position="798"/>
        <end position="818"/>
    </location>
</feature>
<feature type="transmembrane region" description="Helical" evidence="8">
    <location>
        <begin position="771"/>
        <end position="792"/>
    </location>
</feature>
<accession>A0A8S0RMJ5</accession>
<comment type="caution">
    <text evidence="9">The sequence shown here is derived from an EMBL/GenBank/DDBJ whole genome shotgun (WGS) entry which is preliminary data.</text>
</comment>
<dbReference type="InterPro" id="IPR036259">
    <property type="entry name" value="MFS_trans_sf"/>
</dbReference>
<keyword evidence="5 8" id="KW-0472">Membrane</keyword>
<evidence type="ECO:0000256" key="1">
    <source>
        <dbReference type="ARBA" id="ARBA00004141"/>
    </source>
</evidence>
<evidence type="ECO:0000313" key="9">
    <source>
        <dbReference type="EMBL" id="CAA2980402.1"/>
    </source>
</evidence>
<evidence type="ECO:0000256" key="2">
    <source>
        <dbReference type="ARBA" id="ARBA00005982"/>
    </source>
</evidence>
<dbReference type="Proteomes" id="UP000594638">
    <property type="component" value="Unassembled WGS sequence"/>
</dbReference>
<proteinExistence type="inferred from homology"/>
<feature type="transmembrane region" description="Helical" evidence="8">
    <location>
        <begin position="185"/>
        <end position="206"/>
    </location>
</feature>
<evidence type="ECO:0000313" key="10">
    <source>
        <dbReference type="Proteomes" id="UP000594638"/>
    </source>
</evidence>
<feature type="transmembrane region" description="Helical" evidence="8">
    <location>
        <begin position="368"/>
        <end position="391"/>
    </location>
</feature>
<feature type="transmembrane region" description="Helical" evidence="8">
    <location>
        <begin position="138"/>
        <end position="158"/>
    </location>
</feature>
<dbReference type="Gene3D" id="1.20.1250.20">
    <property type="entry name" value="MFS general substrate transporter like domains"/>
    <property type="match status" value="2"/>
</dbReference>
<keyword evidence="10" id="KW-1185">Reference proteome</keyword>
<dbReference type="EMBL" id="CACTIH010003646">
    <property type="protein sequence ID" value="CAA2980402.1"/>
    <property type="molecule type" value="Genomic_DNA"/>
</dbReference>
<feature type="transmembrane region" description="Helical" evidence="8">
    <location>
        <begin position="501"/>
        <end position="524"/>
    </location>
</feature>
<dbReference type="GO" id="GO:0022857">
    <property type="term" value="F:transmembrane transporter activity"/>
    <property type="evidence" value="ECO:0007669"/>
    <property type="project" value="InterPro"/>
</dbReference>
<name>A0A8S0RMJ5_OLEEU</name>